<reference evidence="8" key="1">
    <citation type="submission" date="2017-09" db="EMBL/GenBank/DDBJ databases">
        <title>Depth-based differentiation of microbial function through sediment-hosted aquifers and enrichment of novel symbionts in the deep terrestrial subsurface.</title>
        <authorList>
            <person name="Probst A.J."/>
            <person name="Ladd B."/>
            <person name="Jarett J.K."/>
            <person name="Geller-Mcgrath D.E."/>
            <person name="Sieber C.M.K."/>
            <person name="Emerson J.B."/>
            <person name="Anantharaman K."/>
            <person name="Thomas B.C."/>
            <person name="Malmstrom R."/>
            <person name="Stieglmeier M."/>
            <person name="Klingl A."/>
            <person name="Woyke T."/>
            <person name="Ryan C.M."/>
            <person name="Banfield J.F."/>
        </authorList>
    </citation>
    <scope>NUCLEOTIDE SEQUENCE [LARGE SCALE GENOMIC DNA]</scope>
</reference>
<evidence type="ECO:0000313" key="8">
    <source>
        <dbReference type="Proteomes" id="UP000230025"/>
    </source>
</evidence>
<evidence type="ECO:0000313" key="7">
    <source>
        <dbReference type="EMBL" id="PIW33874.1"/>
    </source>
</evidence>
<dbReference type="InterPro" id="IPR019045">
    <property type="entry name" value="Restrct_endonuc_II_HinfI"/>
</dbReference>
<organism evidence="7 8">
    <name type="scientific">bacterium (Candidatus Ratteibacteria) CG15_BIG_FIL_POST_REV_8_21_14_020_41_12</name>
    <dbReference type="NCBI Taxonomy" id="2014291"/>
    <lineage>
        <taxon>Bacteria</taxon>
        <taxon>Candidatus Ratteibacteria</taxon>
    </lineage>
</organism>
<comment type="caution">
    <text evidence="7">The sequence shown here is derived from an EMBL/GenBank/DDBJ whole genome shotgun (WGS) entry which is preliminary data.</text>
</comment>
<dbReference type="AlphaFoldDB" id="A0A2M7GZF1"/>
<evidence type="ECO:0000256" key="1">
    <source>
        <dbReference type="ARBA" id="ARBA00022722"/>
    </source>
</evidence>
<dbReference type="GO" id="GO:0003677">
    <property type="term" value="F:DNA binding"/>
    <property type="evidence" value="ECO:0007669"/>
    <property type="project" value="InterPro"/>
</dbReference>
<evidence type="ECO:0000256" key="6">
    <source>
        <dbReference type="ARBA" id="ARBA00093790"/>
    </source>
</evidence>
<dbReference type="GO" id="GO:0009036">
    <property type="term" value="F:type II site-specific deoxyribonuclease activity"/>
    <property type="evidence" value="ECO:0007669"/>
    <property type="project" value="InterPro"/>
</dbReference>
<keyword evidence="4" id="KW-0378">Hydrolase</keyword>
<comment type="catalytic activity">
    <reaction evidence="5">
        <text>Endonucleolytic cleavage of DNA to give specific double-stranded fragments with terminal 5'-phosphates.</text>
        <dbReference type="EC" id="3.1.21.4"/>
    </reaction>
</comment>
<keyword evidence="1" id="KW-0540">Nuclease</keyword>
<evidence type="ECO:0000256" key="2">
    <source>
        <dbReference type="ARBA" id="ARBA00022747"/>
    </source>
</evidence>
<dbReference type="EMBL" id="PFFY01000104">
    <property type="protein sequence ID" value="PIW33874.1"/>
    <property type="molecule type" value="Genomic_DNA"/>
</dbReference>
<dbReference type="GO" id="GO:0009307">
    <property type="term" value="P:DNA restriction-modification system"/>
    <property type="evidence" value="ECO:0007669"/>
    <property type="project" value="InterPro"/>
</dbReference>
<keyword evidence="2" id="KW-0680">Restriction system</keyword>
<evidence type="ECO:0000256" key="4">
    <source>
        <dbReference type="ARBA" id="ARBA00022801"/>
    </source>
</evidence>
<accession>A0A2M7GZF1</accession>
<name>A0A2M7GZF1_9BACT</name>
<proteinExistence type="predicted"/>
<dbReference type="Pfam" id="PF09520">
    <property type="entry name" value="RE_TdeIII"/>
    <property type="match status" value="1"/>
</dbReference>
<protein>
    <recommendedName>
        <fullName evidence="6">type II site-specific deoxyribonuclease</fullName>
        <ecNumber evidence="6">3.1.21.4</ecNumber>
    </recommendedName>
</protein>
<sequence>MSIEKKEAEKIEQLLTSMIEKKLRRYARETSSMPFLVRLIQDSRKVASYSFMHSISTSLGMSVYEEVSQIIAENRCEECFRKYDLGGALSKEQKSVIDNIILELRNKERQPDYQKETKLVLDASSKDGKQQKEGKIADFYMLRDGMEHFFEIKTVKPNIDVFTKTKTKLLEWVARRRKSVRAILAFPYNPYFPKPYERFTEQNLMQMGVDFLVGEDYWNFLGGENTLKDLLNIFDNVGKRWRDEILVKIEEVAKEKMENYQ</sequence>
<gene>
    <name evidence="7" type="ORF">COW28_02275</name>
</gene>
<dbReference type="Proteomes" id="UP000230025">
    <property type="component" value="Unassembled WGS sequence"/>
</dbReference>
<dbReference type="EC" id="3.1.21.4" evidence="6"/>
<evidence type="ECO:0000256" key="3">
    <source>
        <dbReference type="ARBA" id="ARBA00022759"/>
    </source>
</evidence>
<evidence type="ECO:0000256" key="5">
    <source>
        <dbReference type="ARBA" id="ARBA00093760"/>
    </source>
</evidence>
<keyword evidence="3" id="KW-0255">Endonuclease</keyword>